<feature type="chain" id="PRO_5044870867" evidence="2">
    <location>
        <begin position="19"/>
        <end position="722"/>
    </location>
</feature>
<dbReference type="EMBL" id="JBEHCU010013028">
    <property type="protein sequence ID" value="KAL1374810.1"/>
    <property type="molecule type" value="Genomic_DNA"/>
</dbReference>
<dbReference type="InterPro" id="IPR008922">
    <property type="entry name" value="Di-copper_centre_dom_sf"/>
</dbReference>
<accession>A0ABD1CEJ7</accession>
<evidence type="ECO:0000259" key="5">
    <source>
        <dbReference type="Pfam" id="PF03723"/>
    </source>
</evidence>
<keyword evidence="2" id="KW-0732">Signal</keyword>
<dbReference type="Proteomes" id="UP001562425">
    <property type="component" value="Unassembled WGS sequence"/>
</dbReference>
<evidence type="ECO:0000259" key="4">
    <source>
        <dbReference type="Pfam" id="PF03722"/>
    </source>
</evidence>
<organism evidence="6 7">
    <name type="scientific">Culex pipiens pipiens</name>
    <name type="common">Northern house mosquito</name>
    <dbReference type="NCBI Taxonomy" id="38569"/>
    <lineage>
        <taxon>Eukaryota</taxon>
        <taxon>Metazoa</taxon>
        <taxon>Ecdysozoa</taxon>
        <taxon>Arthropoda</taxon>
        <taxon>Hexapoda</taxon>
        <taxon>Insecta</taxon>
        <taxon>Pterygota</taxon>
        <taxon>Neoptera</taxon>
        <taxon>Endopterygota</taxon>
        <taxon>Diptera</taxon>
        <taxon>Nematocera</taxon>
        <taxon>Culicoidea</taxon>
        <taxon>Culicidae</taxon>
        <taxon>Culicinae</taxon>
        <taxon>Culicini</taxon>
        <taxon>Culex</taxon>
        <taxon>Culex</taxon>
    </lineage>
</organism>
<evidence type="ECO:0000313" key="7">
    <source>
        <dbReference type="Proteomes" id="UP001562425"/>
    </source>
</evidence>
<dbReference type="Pfam" id="PF03722">
    <property type="entry name" value="Hemocyanin_N"/>
    <property type="match status" value="1"/>
</dbReference>
<feature type="domain" description="Hemocyanin C-terminal" evidence="5">
    <location>
        <begin position="439"/>
        <end position="698"/>
    </location>
</feature>
<comment type="caution">
    <text evidence="6">The sequence shown here is derived from an EMBL/GenBank/DDBJ whole genome shotgun (WGS) entry which is preliminary data.</text>
</comment>
<dbReference type="SUPFAM" id="SSF48050">
    <property type="entry name" value="Hemocyanin, N-terminal domain"/>
    <property type="match status" value="1"/>
</dbReference>
<dbReference type="PROSITE" id="PS00209">
    <property type="entry name" value="HEMOCYANIN_1"/>
    <property type="match status" value="1"/>
</dbReference>
<dbReference type="SUPFAM" id="SSF48056">
    <property type="entry name" value="Di-copper centre-containing domain"/>
    <property type="match status" value="1"/>
</dbReference>
<evidence type="ECO:0000313" key="6">
    <source>
        <dbReference type="EMBL" id="KAL1374810.1"/>
    </source>
</evidence>
<dbReference type="InterPro" id="IPR005204">
    <property type="entry name" value="Hemocyanin_N"/>
</dbReference>
<dbReference type="GO" id="GO:0045735">
    <property type="term" value="F:nutrient reservoir activity"/>
    <property type="evidence" value="ECO:0007669"/>
    <property type="project" value="UniProtKB-KW"/>
</dbReference>
<dbReference type="Pfam" id="PF03723">
    <property type="entry name" value="Hemocyanin_C"/>
    <property type="match status" value="1"/>
</dbReference>
<evidence type="ECO:0000256" key="1">
    <source>
        <dbReference type="ARBA" id="ARBA00022761"/>
    </source>
</evidence>
<evidence type="ECO:0000259" key="3">
    <source>
        <dbReference type="Pfam" id="PF00372"/>
    </source>
</evidence>
<dbReference type="PRINTS" id="PR00187">
    <property type="entry name" value="HAEMOCYANIN"/>
</dbReference>
<feature type="signal peptide" evidence="2">
    <location>
        <begin position="1"/>
        <end position="18"/>
    </location>
</feature>
<gene>
    <name evidence="6" type="ORF">pipiens_004823</name>
</gene>
<name>A0ABD1CEJ7_CULPP</name>
<dbReference type="InterPro" id="IPR005203">
    <property type="entry name" value="Hemocyanin_C"/>
</dbReference>
<dbReference type="InterPro" id="IPR014756">
    <property type="entry name" value="Ig_E-set"/>
</dbReference>
<dbReference type="GO" id="GO:0097009">
    <property type="term" value="P:energy homeostasis"/>
    <property type="evidence" value="ECO:0007669"/>
    <property type="project" value="UniProtKB-ARBA"/>
</dbReference>
<sequence length="722" mass="85333">MRSFTVLALAATLAVASAAFVPNTSQVKYADKEWLHKQEDLLLLFRHVYQKDWNPQLVAYAKNFKLQGNLQLYNNVDAAKEFWAYYEHGLLPKGEVFSIYDEVHREQAIALFHMFYYAKDWDTFYKTAAWARYYVNEGMFVYALTVAVTHRPDMAGFVLPAPYEIYPYYFINTEVIQKAQQYKMQGYYNMKKVEGVYQSVITTNYTGWYLHSNPEQKITYFTEDIGLNTYYYYFHIDYPFWMGGKEFGLYKDRRGELYLYEHQQILARYYLERLSNDLGHIPEFSWYWPVKTGYYPDLQYYNGHSFPNRDNYYFVNREENYHDIQEVDDYERRIREVIDRGYLLMADGKKINFTVPEAVDYLGNLIQSNPDSYDSRFYKYLSMFSRILMGAAVEPVEPLQVIPSVLEHYESAMRDPAFYQIYKRIIHYYYQFKDHLPAYSYEELYFPGVKVEDVSIDKLVTYFDRFDVDVTNAIDVEPEAYVEGKYDGFGEIEYKPDPVLIKARTIRLNHKPFTYKMTVASEKAVKSVIRVFIGPKFDEYGSQYLLNENRENFYELDYFLYDLVPGKNVITRNSLSFNGYVKDRTSFYELYKKVMLGYTTDVKFPLDNTEAHCGFPNRLMLPKGKKGGMPFQFFFMVSPYTAPEVQQYTGFDPVLSCGVGSGARYFDKLPFGYPFDRKIDETYFYVPNMFFEDAIIFHKKEGDINTVVPAAILGNLDSFILM</sequence>
<dbReference type="AlphaFoldDB" id="A0ABD1CEJ7"/>
<dbReference type="PANTHER" id="PTHR11511">
    <property type="entry name" value="LARVAL STORAGE PROTEIN/PHENOLOXIDASE"/>
    <property type="match status" value="1"/>
</dbReference>
<reference evidence="6 7" key="1">
    <citation type="submission" date="2024-05" db="EMBL/GenBank/DDBJ databases">
        <title>Culex pipiens pipiens assembly and annotation.</title>
        <authorList>
            <person name="Alout H."/>
            <person name="Durand T."/>
        </authorList>
    </citation>
    <scope>NUCLEOTIDE SEQUENCE [LARGE SCALE GENOMIC DNA]</scope>
    <source>
        <strain evidence="6">HA-2024</strain>
        <tissue evidence="6">Whole body</tissue>
    </source>
</reference>
<dbReference type="Pfam" id="PF00372">
    <property type="entry name" value="Hemocyanin_M"/>
    <property type="match status" value="1"/>
</dbReference>
<dbReference type="InterPro" id="IPR000896">
    <property type="entry name" value="Hemocyanin/hexamerin_mid_dom"/>
</dbReference>
<dbReference type="InterPro" id="IPR036697">
    <property type="entry name" value="Hemocyanin_N_sf"/>
</dbReference>
<keyword evidence="1" id="KW-0758">Storage protein</keyword>
<dbReference type="InterPro" id="IPR013788">
    <property type="entry name" value="Hemocyanin/hexamerin"/>
</dbReference>
<dbReference type="InterPro" id="IPR037020">
    <property type="entry name" value="Hemocyanin_C_sf"/>
</dbReference>
<dbReference type="Gene3D" id="1.20.1370.10">
    <property type="entry name" value="Hemocyanin, N-terminal domain"/>
    <property type="match status" value="1"/>
</dbReference>
<proteinExistence type="predicted"/>
<feature type="domain" description="Hemocyanin N-terminal" evidence="4">
    <location>
        <begin position="34"/>
        <end position="155"/>
    </location>
</feature>
<dbReference type="Gene3D" id="1.10.1280.10">
    <property type="entry name" value="Di-copper center containing domain from catechol oxidase"/>
    <property type="match status" value="1"/>
</dbReference>
<dbReference type="GO" id="GO:0005615">
    <property type="term" value="C:extracellular space"/>
    <property type="evidence" value="ECO:0007669"/>
    <property type="project" value="UniProtKB-ARBA"/>
</dbReference>
<protein>
    <submittedName>
        <fullName evidence="6">Uncharacterized protein</fullName>
    </submittedName>
</protein>
<feature type="domain" description="Hemocyanin middle" evidence="3">
    <location>
        <begin position="161"/>
        <end position="429"/>
    </location>
</feature>
<dbReference type="Gene3D" id="2.60.40.1520">
    <property type="entry name" value="Hemocyanin, C-terminal domain"/>
    <property type="match status" value="1"/>
</dbReference>
<evidence type="ECO:0000256" key="2">
    <source>
        <dbReference type="SAM" id="SignalP"/>
    </source>
</evidence>
<keyword evidence="7" id="KW-1185">Reference proteome</keyword>
<dbReference type="SUPFAM" id="SSF81296">
    <property type="entry name" value="E set domains"/>
    <property type="match status" value="1"/>
</dbReference>
<dbReference type="PANTHER" id="PTHR11511:SF5">
    <property type="entry name" value="FAT-BODY PROTEIN 1-RELATED"/>
    <property type="match status" value="1"/>
</dbReference>